<keyword evidence="2" id="KW-1185">Reference proteome</keyword>
<comment type="caution">
    <text evidence="1">The sequence shown here is derived from an EMBL/GenBank/DDBJ whole genome shotgun (WGS) entry which is preliminary data.</text>
</comment>
<evidence type="ECO:0000313" key="2">
    <source>
        <dbReference type="Proteomes" id="UP000829398"/>
    </source>
</evidence>
<gene>
    <name evidence="1" type="ORF">KPL71_001285</name>
</gene>
<sequence length="793" mass="90210">MWSSYEACKKIVKEEWLQWHIRNEESPAQVFKAIARKSMARLILWSKVEFGERDKKLKVLLGKLKKAKENHDQRNSGREIQNLETQIQRHLMEEEVYWKQRSRADWLKAGDKTHKIFPCQSFGKEKEKQNRRNVASRFCEYFQNWFTTSNPSTDQINAALQGMAPRVDTGMNTHLEQPFTAEEIEAALDQMCPTKAPGPDGLQAVFFQKHWKSVRNGVVATCLDVLNHLIFTKAAVEDCMHLKKVFDCYAMASGQIFNYEKSSMFFSGKIPEEQRETIKNIFKLNHKLFSSGGKEILIKAVAQAVPAYTMSVFKIPLGLCNDIQRAMKLSYAKIRGGLGFRDVSCFNQALLAKQGWRLLQNPESLVAKVIKSRYYKNTDFLNAKVGSSPSFIWRSILWGRQVLQKGTRWRIGNGEKIQIQASNWIPRPTTFKPIVEPSLPTGAKVSELILPNQQWNESMINQSFARMDADIIKSILLPRTPQEDEIIWHYDRKGLYSVKSGYQLALKIKFPEPPTSSAGASQEEDVFHVLMECKLARKIWRCTDLEAAVQSIRRDDMLSTMHSLMRKGAKSEIDYVASIWWATWHARNKLLFEGKKPDPRETVAKAKAIVVAYQAMQFKEQDSPSSIKEKEAQRWNPPPSSKLKINVDAAVHAESQMAGLGAVIRNSQGQVVVAAVKSINFQGDVSIAEAKAVQWGLEVASKASFTNVIVETDCSMVADLANNKVSNKTEIWWTIAEIQSSRQDFQSIDFQHVPRQCNTSAHSLAKRALKSSGSVIWWDEFPADVLCLFDGFI</sequence>
<keyword evidence="1" id="KW-0548">Nucleotidyltransferase</keyword>
<name>A0ACB8NVG8_CITSI</name>
<accession>A0ACB8NVG8</accession>
<reference evidence="2" key="1">
    <citation type="journal article" date="2023" name="Hortic. Res.">
        <title>A chromosome-level phased genome enabling allele-level studies in sweet orange: a case study on citrus Huanglongbing tolerance.</title>
        <authorList>
            <person name="Wu B."/>
            <person name="Yu Q."/>
            <person name="Deng Z."/>
            <person name="Duan Y."/>
            <person name="Luo F."/>
            <person name="Gmitter F. Jr."/>
        </authorList>
    </citation>
    <scope>NUCLEOTIDE SEQUENCE [LARGE SCALE GENOMIC DNA]</scope>
    <source>
        <strain evidence="2">cv. Valencia</strain>
    </source>
</reference>
<dbReference type="Proteomes" id="UP000829398">
    <property type="component" value="Chromosome 1"/>
</dbReference>
<keyword evidence="1" id="KW-0695">RNA-directed DNA polymerase</keyword>
<keyword evidence="1" id="KW-0808">Transferase</keyword>
<proteinExistence type="predicted"/>
<evidence type="ECO:0000313" key="1">
    <source>
        <dbReference type="EMBL" id="KAH9802202.1"/>
    </source>
</evidence>
<dbReference type="EMBL" id="CM039170">
    <property type="protein sequence ID" value="KAH9802202.1"/>
    <property type="molecule type" value="Genomic_DNA"/>
</dbReference>
<protein>
    <submittedName>
        <fullName evidence="1">Reverse transcriptase/RNA-dependent DNA polymerase</fullName>
    </submittedName>
</protein>
<organism evidence="1 2">
    <name type="scientific">Citrus sinensis</name>
    <name type="common">Sweet orange</name>
    <name type="synonym">Citrus aurantium var. sinensis</name>
    <dbReference type="NCBI Taxonomy" id="2711"/>
    <lineage>
        <taxon>Eukaryota</taxon>
        <taxon>Viridiplantae</taxon>
        <taxon>Streptophyta</taxon>
        <taxon>Embryophyta</taxon>
        <taxon>Tracheophyta</taxon>
        <taxon>Spermatophyta</taxon>
        <taxon>Magnoliopsida</taxon>
        <taxon>eudicotyledons</taxon>
        <taxon>Gunneridae</taxon>
        <taxon>Pentapetalae</taxon>
        <taxon>rosids</taxon>
        <taxon>malvids</taxon>
        <taxon>Sapindales</taxon>
        <taxon>Rutaceae</taxon>
        <taxon>Aurantioideae</taxon>
        <taxon>Citrus</taxon>
    </lineage>
</organism>